<feature type="transmembrane region" description="Helical" evidence="7">
    <location>
        <begin position="449"/>
        <end position="467"/>
    </location>
</feature>
<evidence type="ECO:0000256" key="4">
    <source>
        <dbReference type="ARBA" id="ARBA00022692"/>
    </source>
</evidence>
<dbReference type="InterPro" id="IPR006726">
    <property type="entry name" value="PHBA_efflux_AaeB/fusaric-R"/>
</dbReference>
<evidence type="ECO:0008006" key="10">
    <source>
        <dbReference type="Google" id="ProtNLM"/>
    </source>
</evidence>
<feature type="transmembrane region" description="Helical" evidence="7">
    <location>
        <begin position="148"/>
        <end position="167"/>
    </location>
</feature>
<reference evidence="8 9" key="1">
    <citation type="submission" date="2017-09" db="EMBL/GenBank/DDBJ databases">
        <title>Biodiversity and function of Thalassospira species in the particle-attached aromatic-hydrocarbon-degrading consortia from the surface seawater of the South China Sea.</title>
        <authorList>
            <person name="Dong C."/>
            <person name="Liu R."/>
            <person name="Shao Z."/>
        </authorList>
    </citation>
    <scope>NUCLEOTIDE SEQUENCE [LARGE SCALE GENOMIC DNA]</scope>
    <source>
        <strain evidence="8 9">CSC1P2</strain>
    </source>
</reference>
<feature type="transmembrane region" description="Helical" evidence="7">
    <location>
        <begin position="86"/>
        <end position="105"/>
    </location>
</feature>
<evidence type="ECO:0000256" key="3">
    <source>
        <dbReference type="ARBA" id="ARBA00022475"/>
    </source>
</evidence>
<keyword evidence="6 7" id="KW-0472">Membrane</keyword>
<dbReference type="PANTHER" id="PTHR30509">
    <property type="entry name" value="P-HYDROXYBENZOIC ACID EFFLUX PUMP SUBUNIT-RELATED"/>
    <property type="match status" value="1"/>
</dbReference>
<dbReference type="Proteomes" id="UP000233597">
    <property type="component" value="Unassembled WGS sequence"/>
</dbReference>
<comment type="caution">
    <text evidence="8">The sequence shown here is derived from an EMBL/GenBank/DDBJ whole genome shotgun (WGS) entry which is preliminary data.</text>
</comment>
<dbReference type="EMBL" id="NWTK01000018">
    <property type="protein sequence ID" value="PKR49717.1"/>
    <property type="molecule type" value="Genomic_DNA"/>
</dbReference>
<feature type="transmembrane region" description="Helical" evidence="7">
    <location>
        <begin position="112"/>
        <end position="128"/>
    </location>
</feature>
<sequence>MLKNILASRPGLDDWIFSAKTFVAAMLALFIALTFDLDRPVWAMATVYIIANPLTGVLASKAVYRVVGTMIGAVFAVALIPNLVDAPVLLSLMMAGWVGLCLYLSRLDRTPRSYLFMLAGYTAAIIGFPCVTDPGSVFDVAVARVQEITLGIICATLVSHVFFPRHLGPVLAARIDRALQDVRDLAKLSFSGAQDDEKLHGERIRIIADIGEIHGLAVHVGYERSSLNGMTRPLQALQNAMAALLPSLYSLHDRINALAATDHGIPDNVAALLRKVDDWMQDDAFDPFDRARIDALHSEITALSRRYEVTRNWHDLLVINLCVRLHRLIGFYDDCQLLWAGIRKGHPPQLVVDRWRDRGDKPSLHIDYGLALRSAITAMIATLVVCLIWVETGWPNGSSAAMMAAVGTSILAFLDDPVPAQKGFITYTLFSVVVTLFYGYAVLPAIDGFPLLAAVFAPYLLLIGLLIPSPKTFIFALPMAVNTVMLLNISTRYSGNFASSIDGAVAMVTGFVVAAVVTSIMRSMSPDHSIRRLLQANWRDLAGLARVDRVIPRMMVLRRLLDRQGLILPKLALAPEHRTRLMRAMPEVSIAANLLDLRRVRRALDGDIRDRLDRFLAVMGNHFELRTRDYDRAPDAELLELLDDILMLATGDEGDHKLSCNPGRSFHLAAVSAHGVEQANKGGASRGIAPHVKRRLVVALVAMRRVLSRNSEPDFGKNFRPVHLSFACANDQAPASLEGRA</sequence>
<evidence type="ECO:0000256" key="2">
    <source>
        <dbReference type="ARBA" id="ARBA00022448"/>
    </source>
</evidence>
<feature type="transmembrane region" description="Helical" evidence="7">
    <location>
        <begin position="474"/>
        <end position="491"/>
    </location>
</feature>
<dbReference type="GO" id="GO:0005886">
    <property type="term" value="C:plasma membrane"/>
    <property type="evidence" value="ECO:0007669"/>
    <property type="project" value="UniProtKB-SubCell"/>
</dbReference>
<dbReference type="GO" id="GO:0022857">
    <property type="term" value="F:transmembrane transporter activity"/>
    <property type="evidence" value="ECO:0007669"/>
    <property type="project" value="InterPro"/>
</dbReference>
<feature type="transmembrane region" description="Helical" evidence="7">
    <location>
        <begin position="63"/>
        <end position="80"/>
    </location>
</feature>
<comment type="subcellular location">
    <subcellularLocation>
        <location evidence="1">Cell membrane</location>
        <topology evidence="1">Multi-pass membrane protein</topology>
    </subcellularLocation>
</comment>
<evidence type="ECO:0000256" key="7">
    <source>
        <dbReference type="SAM" id="Phobius"/>
    </source>
</evidence>
<dbReference type="AlphaFoldDB" id="A0A2N3KGL0"/>
<name>A0A2N3KGL0_9PROT</name>
<feature type="transmembrane region" description="Helical" evidence="7">
    <location>
        <begin position="426"/>
        <end position="443"/>
    </location>
</feature>
<protein>
    <recommendedName>
        <fullName evidence="10">Fusaric acid resistance protein</fullName>
    </recommendedName>
</protein>
<dbReference type="RefSeq" id="WP_101270486.1">
    <property type="nucleotide sequence ID" value="NZ_NWTK01000018.1"/>
</dbReference>
<dbReference type="PANTHER" id="PTHR30509:SF9">
    <property type="entry name" value="MULTIDRUG RESISTANCE PROTEIN MDTO"/>
    <property type="match status" value="1"/>
</dbReference>
<keyword evidence="2" id="KW-0813">Transport</keyword>
<evidence type="ECO:0000313" key="9">
    <source>
        <dbReference type="Proteomes" id="UP000233597"/>
    </source>
</evidence>
<keyword evidence="4 7" id="KW-0812">Transmembrane</keyword>
<keyword evidence="5 7" id="KW-1133">Transmembrane helix</keyword>
<evidence type="ECO:0000313" key="8">
    <source>
        <dbReference type="EMBL" id="PKR49717.1"/>
    </source>
</evidence>
<evidence type="ECO:0000256" key="5">
    <source>
        <dbReference type="ARBA" id="ARBA00022989"/>
    </source>
</evidence>
<feature type="transmembrane region" description="Helical" evidence="7">
    <location>
        <begin position="503"/>
        <end position="521"/>
    </location>
</feature>
<feature type="transmembrane region" description="Helical" evidence="7">
    <location>
        <begin position="370"/>
        <end position="390"/>
    </location>
</feature>
<dbReference type="Pfam" id="PF04632">
    <property type="entry name" value="FUSC"/>
    <property type="match status" value="1"/>
</dbReference>
<gene>
    <name evidence="8" type="ORF">COO20_22080</name>
</gene>
<accession>A0A2N3KGL0</accession>
<dbReference type="OrthoDB" id="9807111at2"/>
<organism evidence="8 9">
    <name type="scientific">Thalassospira marina</name>
    <dbReference type="NCBI Taxonomy" id="2048283"/>
    <lineage>
        <taxon>Bacteria</taxon>
        <taxon>Pseudomonadati</taxon>
        <taxon>Pseudomonadota</taxon>
        <taxon>Alphaproteobacteria</taxon>
        <taxon>Rhodospirillales</taxon>
        <taxon>Thalassospiraceae</taxon>
        <taxon>Thalassospira</taxon>
    </lineage>
</organism>
<evidence type="ECO:0000256" key="6">
    <source>
        <dbReference type="ARBA" id="ARBA00023136"/>
    </source>
</evidence>
<evidence type="ECO:0000256" key="1">
    <source>
        <dbReference type="ARBA" id="ARBA00004651"/>
    </source>
</evidence>
<feature type="transmembrane region" description="Helical" evidence="7">
    <location>
        <begin position="12"/>
        <end position="35"/>
    </location>
</feature>
<proteinExistence type="predicted"/>
<keyword evidence="3" id="KW-1003">Cell membrane</keyword>